<dbReference type="GO" id="GO:0006270">
    <property type="term" value="P:DNA replication initiation"/>
    <property type="evidence" value="ECO:0007669"/>
    <property type="project" value="InterPro"/>
</dbReference>
<dbReference type="PANTHER" id="PTHR28067:SF1">
    <property type="entry name" value="DNA REPLICATION REGULATOR SLD3"/>
    <property type="match status" value="1"/>
</dbReference>
<feature type="region of interest" description="Disordered" evidence="1">
    <location>
        <begin position="689"/>
        <end position="753"/>
    </location>
</feature>
<dbReference type="OrthoDB" id="5395343at2759"/>
<reference evidence="3" key="1">
    <citation type="journal article" date="2020" name="Stud. Mycol.">
        <title>101 Dothideomycetes genomes: a test case for predicting lifestyles and emergence of pathogens.</title>
        <authorList>
            <person name="Haridas S."/>
            <person name="Albert R."/>
            <person name="Binder M."/>
            <person name="Bloem J."/>
            <person name="Labutti K."/>
            <person name="Salamov A."/>
            <person name="Andreopoulos B."/>
            <person name="Baker S."/>
            <person name="Barry K."/>
            <person name="Bills G."/>
            <person name="Bluhm B."/>
            <person name="Cannon C."/>
            <person name="Castanera R."/>
            <person name="Culley D."/>
            <person name="Daum C."/>
            <person name="Ezra D."/>
            <person name="Gonzalez J."/>
            <person name="Henrissat B."/>
            <person name="Kuo A."/>
            <person name="Liang C."/>
            <person name="Lipzen A."/>
            <person name="Lutzoni F."/>
            <person name="Magnuson J."/>
            <person name="Mondo S."/>
            <person name="Nolan M."/>
            <person name="Ohm R."/>
            <person name="Pangilinan J."/>
            <person name="Park H.-J."/>
            <person name="Ramirez L."/>
            <person name="Alfaro M."/>
            <person name="Sun H."/>
            <person name="Tritt A."/>
            <person name="Yoshinaga Y."/>
            <person name="Zwiers L.-H."/>
            <person name="Turgeon B."/>
            <person name="Goodwin S."/>
            <person name="Spatafora J."/>
            <person name="Crous P."/>
            <person name="Grigoriev I."/>
        </authorList>
    </citation>
    <scope>NUCLEOTIDE SEQUENCE</scope>
    <source>
        <strain evidence="3">CBS 107.79</strain>
    </source>
</reference>
<dbReference type="Pfam" id="PF08639">
    <property type="entry name" value="Sld3_STD"/>
    <property type="match status" value="1"/>
</dbReference>
<feature type="domain" description="DNA replication regulator Sld3 C-terminal" evidence="2">
    <location>
        <begin position="257"/>
        <end position="794"/>
    </location>
</feature>
<gene>
    <name evidence="3" type="ORF">BU23DRAFT_554734</name>
</gene>
<dbReference type="Proteomes" id="UP000800036">
    <property type="component" value="Unassembled WGS sequence"/>
</dbReference>
<keyword evidence="4" id="KW-1185">Reference proteome</keyword>
<feature type="compositionally biased region" description="Polar residues" evidence="1">
    <location>
        <begin position="443"/>
        <end position="452"/>
    </location>
</feature>
<sequence>MSSSLSNIGSAIVDRPAQRTVDPKPRLPSKRKRDSICGLGSFTKPFVIRPCPKSPYDKPHTFKPVRIIARSQLPLSFLDTATDDSLSGNRPFSASLDILEQFYEQKSDGAQAQVTQAPRVLIARHEAKKTLYAMERVQARVYSLCKLASWLKEKDVAELWDPENIQAYPAFPRVDKGVSYVGAWWQHAMVNTQPAETPAKWPRLSMLRPKLPQETAEYQSASAPIDGPLVGESPPQATAIEPQPDTMVPPSLPTPQEQLHNLVDQYLDALYISKTSLAYFAKGPIARIRNTFTSREDGAPAVHELVIFLRSMLVSHKAEERKYREKLPEVIKDFPPRSFSDDEGDIPTKPKKSKKKMKLNRDGMYPQEIEVVKKWWFGRVSTYEIARDETLDQRIKRRLNDMRVREALLQMILILEITALESLSTYKAPQEEHNVAADESQAVGDSQVGSQAQLQPKPKRKKKLDDVNLLLDLLLDKLCIWQSIEQEGVMDFNAKREDDRSAANDRLQSFCVEVIVPFYMNRLPEQARMVNKKLGGLTLSSPPKRKAMKPPILSRTSGEPKEPDAKKSRRSLGRVATDTTGRTGSARAPSLARSVTDSAILNGIKREGSEVPLSAIPFQRSPSNAARQSASHFKLLKGREMDLNTTSKAAAARAKQRKRVEDDLQEAISALKKPNRGLAAGSYADDIEKRGLGSLGSASRSRKPANPVRKIQKDVQVTATPSARRRTEDMVQQTPMHRDNPFVRPRPSDAPPSSDFCIPSSAVRLPSSVVPATVQRSATSRTLAPPGVTETPSRPRSSKVFSIPAPTGRKILKTPSKARMVHLPLDSPPQVVDATPTKAITSSPPFNENHDNHLAPASRMLFATPLKSKVLAQGSGSLLNSSNKALALTPRTLFTTPLKAASAQVTESPLPAVPDSNHAGPADEPSIYDALGWNDDDDFM</sequence>
<dbReference type="PANTHER" id="PTHR28067">
    <property type="entry name" value="DNA REPLICATION REGULATOR SLD3"/>
    <property type="match status" value="1"/>
</dbReference>
<dbReference type="EMBL" id="ML976684">
    <property type="protein sequence ID" value="KAF1972894.1"/>
    <property type="molecule type" value="Genomic_DNA"/>
</dbReference>
<dbReference type="GO" id="GO:0031261">
    <property type="term" value="C:DNA replication preinitiation complex"/>
    <property type="evidence" value="ECO:0007669"/>
    <property type="project" value="TreeGrafter"/>
</dbReference>
<dbReference type="InterPro" id="IPR013948">
    <property type="entry name" value="DNA_replication_reg_Sld3_C"/>
</dbReference>
<dbReference type="AlphaFoldDB" id="A0A6A5V730"/>
<name>A0A6A5V730_9PLEO</name>
<accession>A0A6A5V730</accession>
<feature type="region of interest" description="Disordered" evidence="1">
    <location>
        <begin position="535"/>
        <end position="592"/>
    </location>
</feature>
<proteinExistence type="predicted"/>
<protein>
    <recommendedName>
        <fullName evidence="2">DNA replication regulator Sld3 C-terminal domain-containing protein</fullName>
    </recommendedName>
</protein>
<organism evidence="3 4">
    <name type="scientific">Bimuria novae-zelandiae CBS 107.79</name>
    <dbReference type="NCBI Taxonomy" id="1447943"/>
    <lineage>
        <taxon>Eukaryota</taxon>
        <taxon>Fungi</taxon>
        <taxon>Dikarya</taxon>
        <taxon>Ascomycota</taxon>
        <taxon>Pezizomycotina</taxon>
        <taxon>Dothideomycetes</taxon>
        <taxon>Pleosporomycetidae</taxon>
        <taxon>Pleosporales</taxon>
        <taxon>Massarineae</taxon>
        <taxon>Didymosphaeriaceae</taxon>
        <taxon>Bimuria</taxon>
    </lineage>
</organism>
<evidence type="ECO:0000313" key="4">
    <source>
        <dbReference type="Proteomes" id="UP000800036"/>
    </source>
</evidence>
<feature type="region of interest" description="Disordered" evidence="1">
    <location>
        <begin position="338"/>
        <end position="359"/>
    </location>
</feature>
<feature type="region of interest" description="Disordered" evidence="1">
    <location>
        <begin position="431"/>
        <end position="459"/>
    </location>
</feature>
<feature type="region of interest" description="Disordered" evidence="1">
    <location>
        <begin position="904"/>
        <end position="940"/>
    </location>
</feature>
<dbReference type="InterPro" id="IPR042511">
    <property type="entry name" value="Sld3"/>
</dbReference>
<feature type="region of interest" description="Disordered" evidence="1">
    <location>
        <begin position="1"/>
        <end position="34"/>
    </location>
</feature>
<feature type="region of interest" description="Disordered" evidence="1">
    <location>
        <begin position="773"/>
        <end position="801"/>
    </location>
</feature>
<evidence type="ECO:0000313" key="3">
    <source>
        <dbReference type="EMBL" id="KAF1972894.1"/>
    </source>
</evidence>
<dbReference type="Gene3D" id="1.20.58.2130">
    <property type="match status" value="1"/>
</dbReference>
<evidence type="ECO:0000256" key="1">
    <source>
        <dbReference type="SAM" id="MobiDB-lite"/>
    </source>
</evidence>
<feature type="compositionally biased region" description="Basic residues" evidence="1">
    <location>
        <begin position="349"/>
        <end position="358"/>
    </location>
</feature>
<evidence type="ECO:0000259" key="2">
    <source>
        <dbReference type="Pfam" id="PF08639"/>
    </source>
</evidence>